<sequence>MLRKTRQEIVGEDRGDEPLAECGKDNKPRIKHDNCKNFNTETSEDCCDHFGFSRSIEKKQMQKLSHRVADFEESDSIYSPGDPFESRLNSDSVKKNVSDYIDSSSQDSKVADSYPCDMSLDSLSSPPCSVVEEPEAVIHNEHSCRISPSVLGNLKVTGQWSGCSSRSRGSSLKGDIPQIDSFMSLENIPLPPPASQSEGNENERQHGFEDNEKSHEILPPLPSTVAPQVGSSSIISSSTSSTSNSSFTEDILGHVTTSDNDTKASASQPLESSLGLRKPLGKPPMQKHVITVKLLSPLARLQSASESKSSHCETSDIQAQTIVSNEIADSSHRSVEIESRIENKQEHYKSIKSVCHKEDSASNEVNKSSETESKIQIKHPWTSFGFSFKADGSSLTLYDDILESNAAEEQVSSTTVKPVQEVDKQEKGQSSEAVAKERTRKRPSRWGMMTAPIKCVTEDMQQDDAITSQQKCDTNHNHSAAAVAGSSCSEGNKESYNYKQHIVLAEPKSEDILNRRKFTEECDMDLGSSQSENTRKDDRDSDSCKIFTDRHSRDVDRRDRRDKGKERDREIARDESEDRDISKKVIGEDMETNSRQLEERDKDNRLEESSNEREKRDSKRGETTNYMENERQDCEQRKKYKDCDNTNVEPHDRKSISDSQLSSDYKTDWEDGGENSHEKREIMRSDLGWGDSGDCIPRLNSTADPPWESRVVRYRSQSRSLSPEFRGWEDQPASRITEDDQDISRLDEQRYVGHPRLSLEKLDSAEDDRVREGSTVRNSSRDCERMRESSRDRMGGGSRDRLRESSRDRDRIRESSRDHDRMRDNIKDHDRLRESNRDPERMRMSSRDRSRLRDNSRDRDRLRENSRDRERLRDSSRDMDRIRSSSRDQDRMRDNSRDRERIRERQEDRERRDERCIRDRWSVDLDRSRDRERERRGDRHWEKVRRERKKDDRSRERDRDRGRWTERRSRSPIGEDPREHESTTPGYYIPDIPLPVTTDGESWGPSTGVGSGEADMELSCSPASSPLVGFKRSLADSTISDSELVAAAGKQEEHHPSSPFQQCSGYYNMDCYPQTREECAASPTVSPSFSPKRISLDDRIELELGVKKSPPPLPPTPQQIPVYHQHQSYATPYAGFQGGSYYPIPPPQPHYESNPVTLSGSEKLMPGHHYMHP</sequence>
<gene>
    <name evidence="2" type="ORF">B7P43_G07409</name>
</gene>
<dbReference type="EMBL" id="NEVH01006567">
    <property type="protein sequence ID" value="PNF37892.1"/>
    <property type="molecule type" value="Genomic_DNA"/>
</dbReference>
<feature type="compositionally biased region" description="Low complexity" evidence="1">
    <location>
        <begin position="231"/>
        <end position="246"/>
    </location>
</feature>
<organism evidence="2 3">
    <name type="scientific">Cryptotermes secundus</name>
    <dbReference type="NCBI Taxonomy" id="105785"/>
    <lineage>
        <taxon>Eukaryota</taxon>
        <taxon>Metazoa</taxon>
        <taxon>Ecdysozoa</taxon>
        <taxon>Arthropoda</taxon>
        <taxon>Hexapoda</taxon>
        <taxon>Insecta</taxon>
        <taxon>Pterygota</taxon>
        <taxon>Neoptera</taxon>
        <taxon>Polyneoptera</taxon>
        <taxon>Dictyoptera</taxon>
        <taxon>Blattodea</taxon>
        <taxon>Blattoidea</taxon>
        <taxon>Termitoidae</taxon>
        <taxon>Kalotermitidae</taxon>
        <taxon>Cryptotermitinae</taxon>
        <taxon>Cryptotermes</taxon>
    </lineage>
</organism>
<feature type="compositionally biased region" description="Basic and acidic residues" evidence="1">
    <location>
        <begin position="533"/>
        <end position="587"/>
    </location>
</feature>
<feature type="region of interest" description="Disordered" evidence="1">
    <location>
        <begin position="520"/>
        <end position="913"/>
    </location>
</feature>
<protein>
    <submittedName>
        <fullName evidence="2">Uncharacterized protein</fullName>
    </submittedName>
</protein>
<dbReference type="Proteomes" id="UP000235965">
    <property type="component" value="Unassembled WGS sequence"/>
</dbReference>
<feature type="region of interest" description="Disordered" evidence="1">
    <location>
        <begin position="353"/>
        <end position="374"/>
    </location>
</feature>
<feature type="region of interest" description="Disordered" evidence="1">
    <location>
        <begin position="1"/>
        <end position="21"/>
    </location>
</feature>
<feature type="region of interest" description="Disordered" evidence="1">
    <location>
        <begin position="184"/>
        <end position="283"/>
    </location>
</feature>
<dbReference type="AlphaFoldDB" id="A0A2J7RAN7"/>
<feature type="compositionally biased region" description="Basic and acidic residues" evidence="1">
    <location>
        <begin position="596"/>
        <end position="656"/>
    </location>
</feature>
<name>A0A2J7RAN7_9NEOP</name>
<feature type="compositionally biased region" description="Basic and acidic residues" evidence="1">
    <location>
        <begin position="736"/>
        <end position="913"/>
    </location>
</feature>
<feature type="compositionally biased region" description="Basic and acidic residues" evidence="1">
    <location>
        <begin position="927"/>
        <end position="982"/>
    </location>
</feature>
<feature type="compositionally biased region" description="Basic and acidic residues" evidence="1">
    <location>
        <begin position="665"/>
        <end position="684"/>
    </location>
</feature>
<feature type="region of interest" description="Disordered" evidence="1">
    <location>
        <begin position="927"/>
        <end position="1017"/>
    </location>
</feature>
<proteinExistence type="predicted"/>
<evidence type="ECO:0000256" key="1">
    <source>
        <dbReference type="SAM" id="MobiDB-lite"/>
    </source>
</evidence>
<feature type="compositionally biased region" description="Basic and acidic residues" evidence="1">
    <location>
        <begin position="201"/>
        <end position="216"/>
    </location>
</feature>
<feature type="non-terminal residue" evidence="2">
    <location>
        <position position="1173"/>
    </location>
</feature>
<dbReference type="OrthoDB" id="8197824at2759"/>
<keyword evidence="3" id="KW-1185">Reference proteome</keyword>
<feature type="region of interest" description="Disordered" evidence="1">
    <location>
        <begin position="407"/>
        <end position="447"/>
    </location>
</feature>
<feature type="compositionally biased region" description="Polar residues" evidence="1">
    <location>
        <begin position="255"/>
        <end position="271"/>
    </location>
</feature>
<feature type="compositionally biased region" description="Basic and acidic residues" evidence="1">
    <location>
        <begin position="420"/>
        <end position="437"/>
    </location>
</feature>
<comment type="caution">
    <text evidence="2">The sequence shown here is derived from an EMBL/GenBank/DDBJ whole genome shotgun (WGS) entry which is preliminary data.</text>
</comment>
<accession>A0A2J7RAN7</accession>
<reference evidence="2 3" key="1">
    <citation type="submission" date="2017-12" db="EMBL/GenBank/DDBJ databases">
        <title>Hemimetabolous genomes reveal molecular basis of termite eusociality.</title>
        <authorList>
            <person name="Harrison M.C."/>
            <person name="Jongepier E."/>
            <person name="Robertson H.M."/>
            <person name="Arning N."/>
            <person name="Bitard-Feildel T."/>
            <person name="Chao H."/>
            <person name="Childers C.P."/>
            <person name="Dinh H."/>
            <person name="Doddapaneni H."/>
            <person name="Dugan S."/>
            <person name="Gowin J."/>
            <person name="Greiner C."/>
            <person name="Han Y."/>
            <person name="Hu H."/>
            <person name="Hughes D.S.T."/>
            <person name="Huylmans A.-K."/>
            <person name="Kemena C."/>
            <person name="Kremer L.P.M."/>
            <person name="Lee S.L."/>
            <person name="Lopez-Ezquerra A."/>
            <person name="Mallet L."/>
            <person name="Monroy-Kuhn J.M."/>
            <person name="Moser A."/>
            <person name="Murali S.C."/>
            <person name="Muzny D.M."/>
            <person name="Otani S."/>
            <person name="Piulachs M.-D."/>
            <person name="Poelchau M."/>
            <person name="Qu J."/>
            <person name="Schaub F."/>
            <person name="Wada-Katsumata A."/>
            <person name="Worley K.C."/>
            <person name="Xie Q."/>
            <person name="Ylla G."/>
            <person name="Poulsen M."/>
            <person name="Gibbs R.A."/>
            <person name="Schal C."/>
            <person name="Richards S."/>
            <person name="Belles X."/>
            <person name="Korb J."/>
            <person name="Bornberg-Bauer E."/>
        </authorList>
    </citation>
    <scope>NUCLEOTIDE SEQUENCE [LARGE SCALE GENOMIC DNA]</scope>
    <source>
        <tissue evidence="2">Whole body</tissue>
    </source>
</reference>
<evidence type="ECO:0000313" key="3">
    <source>
        <dbReference type="Proteomes" id="UP000235965"/>
    </source>
</evidence>
<evidence type="ECO:0000313" key="2">
    <source>
        <dbReference type="EMBL" id="PNF37892.1"/>
    </source>
</evidence>